<evidence type="ECO:0000313" key="2">
    <source>
        <dbReference type="Proteomes" id="UP000291084"/>
    </source>
</evidence>
<organism evidence="1 2">
    <name type="scientific">Vigna angularis var. angularis</name>
    <dbReference type="NCBI Taxonomy" id="157739"/>
    <lineage>
        <taxon>Eukaryota</taxon>
        <taxon>Viridiplantae</taxon>
        <taxon>Streptophyta</taxon>
        <taxon>Embryophyta</taxon>
        <taxon>Tracheophyta</taxon>
        <taxon>Spermatophyta</taxon>
        <taxon>Magnoliopsida</taxon>
        <taxon>eudicotyledons</taxon>
        <taxon>Gunneridae</taxon>
        <taxon>Pentapetalae</taxon>
        <taxon>rosids</taxon>
        <taxon>fabids</taxon>
        <taxon>Fabales</taxon>
        <taxon>Fabaceae</taxon>
        <taxon>Papilionoideae</taxon>
        <taxon>50 kb inversion clade</taxon>
        <taxon>NPAAA clade</taxon>
        <taxon>indigoferoid/millettioid clade</taxon>
        <taxon>Phaseoleae</taxon>
        <taxon>Vigna</taxon>
    </lineage>
</organism>
<reference evidence="1 2" key="1">
    <citation type="journal article" date="2015" name="Sci. Rep.">
        <title>The power of single molecule real-time sequencing technology in the de novo assembly of a eukaryotic genome.</title>
        <authorList>
            <person name="Sakai H."/>
            <person name="Naito K."/>
            <person name="Ogiso-Tanaka E."/>
            <person name="Takahashi Y."/>
            <person name="Iseki K."/>
            <person name="Muto C."/>
            <person name="Satou K."/>
            <person name="Teruya K."/>
            <person name="Shiroma A."/>
            <person name="Shimoji M."/>
            <person name="Hirano T."/>
            <person name="Itoh T."/>
            <person name="Kaga A."/>
            <person name="Tomooka N."/>
        </authorList>
    </citation>
    <scope>NUCLEOTIDE SEQUENCE [LARGE SCALE GENOMIC DNA]</scope>
    <source>
        <strain evidence="2">cv. Shumari</strain>
    </source>
</reference>
<dbReference type="EMBL" id="AP015034">
    <property type="protein sequence ID" value="BAT75593.1"/>
    <property type="molecule type" value="Genomic_DNA"/>
</dbReference>
<proteinExistence type="predicted"/>
<dbReference type="Proteomes" id="UP000291084">
    <property type="component" value="Chromosome 1"/>
</dbReference>
<protein>
    <submittedName>
        <fullName evidence="1">Uncharacterized protein</fullName>
    </submittedName>
</protein>
<keyword evidence="2" id="KW-1185">Reference proteome</keyword>
<gene>
    <name evidence="1" type="primary">Vigan.01G347800</name>
    <name evidence="1" type="ORF">VIGAN_01347800</name>
</gene>
<dbReference type="AlphaFoldDB" id="A0A0S3R4U5"/>
<sequence>MKTPPSKKILFSDLTVNKDQSRRNQTSAVKSCELETVRRRRDSLDRVVQLGLGVCLKERADFESEFLLDGGEYKKGSLIALLVTVIVRFGLGETTASAVANATAGLDENGDSERE</sequence>
<evidence type="ECO:0000313" key="1">
    <source>
        <dbReference type="EMBL" id="BAT75593.1"/>
    </source>
</evidence>
<accession>A0A0S3R4U5</accession>
<name>A0A0S3R4U5_PHAAN</name>